<dbReference type="RefSeq" id="WP_205259906.1">
    <property type="nucleotide sequence ID" value="NZ_JAERWK010000008.1"/>
</dbReference>
<evidence type="ECO:0000256" key="1">
    <source>
        <dbReference type="SAM" id="Phobius"/>
    </source>
</evidence>
<keyword evidence="3" id="KW-1185">Reference proteome</keyword>
<protein>
    <submittedName>
        <fullName evidence="2">Uncharacterized protein</fullName>
    </submittedName>
</protein>
<dbReference type="Proteomes" id="UP000663792">
    <property type="component" value="Unassembled WGS sequence"/>
</dbReference>
<feature type="transmembrane region" description="Helical" evidence="1">
    <location>
        <begin position="161"/>
        <end position="184"/>
    </location>
</feature>
<dbReference type="EMBL" id="JAERWK010000008">
    <property type="protein sequence ID" value="MBM9466974.1"/>
    <property type="molecule type" value="Genomic_DNA"/>
</dbReference>
<reference evidence="2" key="1">
    <citation type="submission" date="2021-01" db="EMBL/GenBank/DDBJ databases">
        <title>YIM 132084 draft genome.</title>
        <authorList>
            <person name="An D."/>
        </authorList>
    </citation>
    <scope>NUCLEOTIDE SEQUENCE</scope>
    <source>
        <strain evidence="2">YIM 132084</strain>
    </source>
</reference>
<sequence>MTSEGNLRYRGPRREGIGLIDRVVLDLSDLKFIEDELRSIGALEVTSDEYSGRAKSVEDFVVEGVKSLDSVRFSATPHQKFHSLSVSVNRLYASVYSSMEDDRAVEGVRRVLEDFLRTRVRRFYRFASGVGTALGLLGFALFTVAGTLVREGDQRPSGATYWLLGVGAVAILLGGGAVLYASTAKGAIWLVRREDRPGWIRRNRDVLTVQVVSNVIALAVGVFVGSLF</sequence>
<dbReference type="AlphaFoldDB" id="A0A939C1B5"/>
<evidence type="ECO:0000313" key="3">
    <source>
        <dbReference type="Proteomes" id="UP000663792"/>
    </source>
</evidence>
<accession>A0A939C1B5</accession>
<comment type="caution">
    <text evidence="2">The sequence shown here is derived from an EMBL/GenBank/DDBJ whole genome shotgun (WGS) entry which is preliminary data.</text>
</comment>
<keyword evidence="1" id="KW-0812">Transmembrane</keyword>
<keyword evidence="1" id="KW-1133">Transmembrane helix</keyword>
<organism evidence="2 3">
    <name type="scientific">Nakamurella leprariae</name>
    <dbReference type="NCBI Taxonomy" id="2803911"/>
    <lineage>
        <taxon>Bacteria</taxon>
        <taxon>Bacillati</taxon>
        <taxon>Actinomycetota</taxon>
        <taxon>Actinomycetes</taxon>
        <taxon>Nakamurellales</taxon>
        <taxon>Nakamurellaceae</taxon>
        <taxon>Nakamurella</taxon>
    </lineage>
</organism>
<feature type="transmembrane region" description="Helical" evidence="1">
    <location>
        <begin position="205"/>
        <end position="227"/>
    </location>
</feature>
<evidence type="ECO:0000313" key="2">
    <source>
        <dbReference type="EMBL" id="MBM9466974.1"/>
    </source>
</evidence>
<feature type="transmembrane region" description="Helical" evidence="1">
    <location>
        <begin position="126"/>
        <end position="149"/>
    </location>
</feature>
<name>A0A939C1B5_9ACTN</name>
<gene>
    <name evidence="2" type="ORF">JL106_06715</name>
</gene>
<keyword evidence="1" id="KW-0472">Membrane</keyword>
<proteinExistence type="predicted"/>